<evidence type="ECO:0000313" key="3">
    <source>
        <dbReference type="Proteomes" id="UP000823907"/>
    </source>
</evidence>
<dbReference type="PANTHER" id="PTHR36512:SF3">
    <property type="entry name" value="BLR5678 PROTEIN"/>
    <property type="match status" value="1"/>
</dbReference>
<dbReference type="InterPro" id="IPR016117">
    <property type="entry name" value="ArgJ-like_dom_sf"/>
</dbReference>
<sequence length="398" mass="39199">MVARRASFRMSAELFGAQPGPSNSLMDVRGLGVGHAISEGGVGDSGATIIAAPAGAVASVDVRGGGPGTRETDLLEPHNTVERVHAIALCGGSAYGLAAADGAMSALEAAGIGFPVLGEEAPEKIVPIVPGAVIFDLLLGRWDSRPTAATGAAATEAALRSASIARDEESATGQGEDDSALAAATASGNLGAGLGASAGALKGGFGQASAVLPELPGELAALSGTTVAAGIVVNPQGAVFNPATGRLWGFDSELAGEFGAASTTPVSEEAAAHLRGRNLAGTKFPAPGDGQPGGDSPQLNTTIGVVATDAPLTKAQAKRLALSAHDGLARAIRPAHMPMDGDTLFGLATGTRSSSVDAVGMSVLAATAANCVERAIVHAVLAAEPAYEHPSWRSTVGG</sequence>
<dbReference type="PANTHER" id="PTHR36512">
    <property type="entry name" value="D-AMINOPEPTIDASE"/>
    <property type="match status" value="1"/>
</dbReference>
<dbReference type="Gene3D" id="3.60.70.12">
    <property type="entry name" value="L-amino peptidase D-ALA esterase/amidase"/>
    <property type="match status" value="1"/>
</dbReference>
<dbReference type="Proteomes" id="UP000823907">
    <property type="component" value="Unassembled WGS sequence"/>
</dbReference>
<dbReference type="AlphaFoldDB" id="A0A9D2ZRD8"/>
<protein>
    <submittedName>
        <fullName evidence="2">P1 family peptidase</fullName>
    </submittedName>
</protein>
<organism evidence="2 3">
    <name type="scientific">Candidatus Corynebacterium intestinavium</name>
    <dbReference type="NCBI Taxonomy" id="2838531"/>
    <lineage>
        <taxon>Bacteria</taxon>
        <taxon>Bacillati</taxon>
        <taxon>Actinomycetota</taxon>
        <taxon>Actinomycetes</taxon>
        <taxon>Mycobacteriales</taxon>
        <taxon>Corynebacteriaceae</taxon>
        <taxon>Corynebacterium</taxon>
    </lineage>
</organism>
<comment type="caution">
    <text evidence="2">The sequence shown here is derived from an EMBL/GenBank/DDBJ whole genome shotgun (WGS) entry which is preliminary data.</text>
</comment>
<proteinExistence type="inferred from homology"/>
<dbReference type="InterPro" id="IPR005321">
    <property type="entry name" value="Peptidase_S58_DmpA"/>
</dbReference>
<reference evidence="2" key="1">
    <citation type="journal article" date="2021" name="PeerJ">
        <title>Extensive microbial diversity within the chicken gut microbiome revealed by metagenomics and culture.</title>
        <authorList>
            <person name="Gilroy R."/>
            <person name="Ravi A."/>
            <person name="Getino M."/>
            <person name="Pursley I."/>
            <person name="Horton D.L."/>
            <person name="Alikhan N.F."/>
            <person name="Baker D."/>
            <person name="Gharbi K."/>
            <person name="Hall N."/>
            <person name="Watson M."/>
            <person name="Adriaenssens E.M."/>
            <person name="Foster-Nyarko E."/>
            <person name="Jarju S."/>
            <person name="Secka A."/>
            <person name="Antonio M."/>
            <person name="Oren A."/>
            <person name="Chaudhuri R.R."/>
            <person name="La Ragione R."/>
            <person name="Hildebrand F."/>
            <person name="Pallen M.J."/>
        </authorList>
    </citation>
    <scope>NUCLEOTIDE SEQUENCE</scope>
    <source>
        <strain evidence="2">5925</strain>
    </source>
</reference>
<comment type="similarity">
    <text evidence="1">Belongs to the peptidase S58 family.</text>
</comment>
<dbReference type="Pfam" id="PF03576">
    <property type="entry name" value="Peptidase_S58"/>
    <property type="match status" value="1"/>
</dbReference>
<dbReference type="EMBL" id="DWUR01000094">
    <property type="protein sequence ID" value="HJD49551.1"/>
    <property type="molecule type" value="Genomic_DNA"/>
</dbReference>
<dbReference type="GO" id="GO:0004177">
    <property type="term" value="F:aminopeptidase activity"/>
    <property type="evidence" value="ECO:0007669"/>
    <property type="project" value="TreeGrafter"/>
</dbReference>
<reference evidence="2" key="2">
    <citation type="submission" date="2021-04" db="EMBL/GenBank/DDBJ databases">
        <authorList>
            <person name="Gilroy R."/>
        </authorList>
    </citation>
    <scope>NUCLEOTIDE SEQUENCE</scope>
    <source>
        <strain evidence="2">5925</strain>
    </source>
</reference>
<gene>
    <name evidence="2" type="ORF">H9907_05575</name>
</gene>
<name>A0A9D2ZRD8_9CORY</name>
<dbReference type="SUPFAM" id="SSF56266">
    <property type="entry name" value="DmpA/ArgJ-like"/>
    <property type="match status" value="1"/>
</dbReference>
<evidence type="ECO:0000256" key="1">
    <source>
        <dbReference type="ARBA" id="ARBA00007068"/>
    </source>
</evidence>
<dbReference type="CDD" id="cd02252">
    <property type="entry name" value="nylC_like"/>
    <property type="match status" value="1"/>
</dbReference>
<accession>A0A9D2ZRD8</accession>
<evidence type="ECO:0000313" key="2">
    <source>
        <dbReference type="EMBL" id="HJD49551.1"/>
    </source>
</evidence>